<organism evidence="2 3">
    <name type="scientific">Pelobates cultripes</name>
    <name type="common">Western spadefoot toad</name>
    <dbReference type="NCBI Taxonomy" id="61616"/>
    <lineage>
        <taxon>Eukaryota</taxon>
        <taxon>Metazoa</taxon>
        <taxon>Chordata</taxon>
        <taxon>Craniata</taxon>
        <taxon>Vertebrata</taxon>
        <taxon>Euteleostomi</taxon>
        <taxon>Amphibia</taxon>
        <taxon>Batrachia</taxon>
        <taxon>Anura</taxon>
        <taxon>Pelobatoidea</taxon>
        <taxon>Pelobatidae</taxon>
        <taxon>Pelobates</taxon>
    </lineage>
</organism>
<dbReference type="Proteomes" id="UP001295444">
    <property type="component" value="Chromosome 03"/>
</dbReference>
<feature type="compositionally biased region" description="Basic and acidic residues" evidence="1">
    <location>
        <begin position="2333"/>
        <end position="2348"/>
    </location>
</feature>
<dbReference type="PANTHER" id="PTHR33487:SF1">
    <property type="entry name" value="CILIA- AND FLAGELLA-ASSOCIATED PROTEIN 54"/>
    <property type="match status" value="1"/>
</dbReference>
<keyword evidence="3" id="KW-1185">Reference proteome</keyword>
<evidence type="ECO:0000256" key="1">
    <source>
        <dbReference type="SAM" id="MobiDB-lite"/>
    </source>
</evidence>
<reference evidence="2" key="1">
    <citation type="submission" date="2022-03" db="EMBL/GenBank/DDBJ databases">
        <authorList>
            <person name="Alioto T."/>
            <person name="Alioto T."/>
            <person name="Gomez Garrido J."/>
        </authorList>
    </citation>
    <scope>NUCLEOTIDE SEQUENCE</scope>
</reference>
<feature type="region of interest" description="Disordered" evidence="1">
    <location>
        <begin position="2333"/>
        <end position="2359"/>
    </location>
</feature>
<sequence>MEPLPATFYGDIDSKNPVIITFENEIKQLLGFLRKVHRSPPSESQHQDYRKGTNTLFHIWVKYKPRLPASYYQEKLLKVGDSLVQFKEYRLALYQCYGRYLEQFCSVNIDDITDINQFQTSFFPSGTDDKKAGLTFHALEGRCICIYQLVKTSDPNLQNEESLKKCLCILSFLQLIMQVVLPQENLCWLIFNGSLYIYTICRHLMVRGHSAKALEFLLWASVCMESSVPLLSVHYLRWRATLYTAVCQCYFDCQAGVHGEVFARRALSKINELSQLKNMSNASFSQEAKNAFKEATLKMAVMIFKRAVFESRRKPKGILRPKQKSNLKDVEKLPWPRTNTEKLLIEMFDNSAAQFLAILEALSDSNRRVLQAGPPVPDEPEIYDVIDELFFAGMDILSGGGNKTERGSPSNHQFELHKLLQPSSLLDLAIEERDAVSAEAAVKFAKLAFSYEHWDVFDAIIPQIYTFLQAQDASKWKKEGIDLKLLIAAEPLLSGKKHKHGIRICEKDLEIAEIAGSLGIFGLQGESLGDRHSDDHITLAETLFSCAYNSSQSIILRINHDYQADRDIVIDVILFLWQKCKVGVQRITAATSEGSKFMQRSELNSKWIYILCLLYEAMQHCNIIDADAVIMGEAALRLSGICESMADSTLKYGRKSGSQAPRHLPNSQESAVRSLVCGRAFKGTLYERLFKRDPVTQLGFANETLEKAIKGISLARSHGIMPDEASVIDHYCGTLGAKSPHLKNASEVQNSTSKSLANSLMMMDLQLELIVTQHRVSVKLLNLLQGGSGHIRPSKSSLSKQGHSESSHFQTESEIIDKIKKNKLSLAIFFMQKAVQFHVGSGGVSPNRLLEDSEKLIEKAEAEESAVYLPGIKPPETFKNGNKNIPPAPILICRTENSMVFKPAPFKSAVKVSWFCLYGRCVTGPNLKVRLNDYQLAGTGEQIPANSSNVLEVTGLQVNERYIFAVAAFSSDGVLIGDSIGETSKPIVAFPPLPVPATWAYLAQSAYQVGNYHVAKKACSLLWNYFVFPPEHCPSTDIVATNHEDYVVQKRLCLDAISKSSPILLQLFLRSIFISCDINIKEGSLFCDSVCDNGVLRRWQMCRIAECERLLVALDVSSWHNDTSFALQAIVQCYGLIAPLIYHRISTVPVVQILIKCLVVLQEIPCSTWQKKQAGVNGGVLHMIACIVYYVVKVLRSWEEYELAISVIEIGKTLLDMSEYAIMLSRDRQPLALQMMWTTPPCDVAHKKKMSQDRPLLCQKKKVLIGEKVNEQLAVLEQNLLKLTKPSDEMELTGEEDPLLLHSVVSCWPATKAYKEVLKFRKKSRFMEFFVQLLQREVYEEKFARVLEWSGPVLDFLKRYRLEEQQVFGGTGGEHETLTSSPCVLLSFLRLPARNRRSVTASVERNDQVFCKKKNEDPIDVTASTDPLKRYTAAVVEYHKELPKYFQIMNRLKCSFISLQVHKQATLLGTQVCIHTVCQDALKNVEEGKKKRAFATLVKLLTPVVARYMQLKRLINTCKEEMPWRSQMNLLLALTHFSIFRKKLDQQYNDELTCSNNSYRILDPEILSLHNVGTVVIATDDTVDEQISNPLLKLDLSSGVKLTDLNDFSQPSTNRSGEDTPRTQLTNETDTPRTMKEEEKRDQSVLILRYHLGKTFIHMKRAVVLAHRGGHWTLLQNACRCLWNLTLELQLAMKKMNVPKVAFPINQELLNEETWRSFYSASDMLLNMLVILQDSGAIKVLDTEESFSVPSAMGGIADEEGGSNLTFEYPFDDVSVVDLRCICQIVLKALEILYHVQKWEALVHIAIQFNLLTHERYTEQVTPLLVHAQRMVADRIHNSLGSEVTALTLNTYVPEHKGKIHCRNYIGKNPDVAKISNKDRTPRADKDEKRHIVHSDDGQVKELASVPIGVMDTFTCFRESLQKSKYPGRALRHSRKLLSLFIAHGQGFDAQEGQTIPRISNGKVGFSQGTMQSHQPFPPDLSEEEFKSLYTIESKTIPPSQLSTVISSYDKTIEILHLDNQQGLKAQALHELGSLHLYAGNKRAAFKCWCQALDETLNMPDALNSWQELDSSPDGTSNGRSKDYSEKFLCRAGIWGCLLAAVTTAKMSRYILTSSLRKRTDCCMLSALLFKALFQVSLPHPKENRDFALYEIGEGCEISELIPGIDLFSDRYRADVNTVVACLSFLVYELHSAGQDLVVLPLLSLYQYFVSMICRDPVRSVEGRFIKVKVLTDLHLFAEACHEISILNYGKRIPRRSNIGSSLSENLMNFSKFSSVNSILSRENLQAIEDVFNQSPGSALTYVYDNATMNKLVLAKMYFILKLSSTINAIPEAEGRSSHKGTEEESINKENGSLENIGPKSEETDVFVQLHSEKDLTLPKLKGILLNEAERRVNSILRDLQVKHQNLLVQCPAGELEMALEARLYLAEVARQRHQTPLSVAMAYSAMRLLQDAEIFTMKNISPPFQQYSERNKKVVFPSLPRDTEARERLSMRTWLSCRLVLGSILTGQLQGVAIQDQDMLDASTIITEGMVEAETLSDVETQAQLMLQAATLDIQEGHPKKGVQLLLENIIHLLEGKHFICPVACFILAQSYILLADLMEIGQEENPQVFWTKQLNTYTLAHKLIIKQCVVLGEVVENHETDPVLISPLLPFRNIYLPHINLLAKVKLRIGHLLTLKACSVPGSLLDASDLLLSHNLQTKALELCQMSSFREWDLETDLLFQKAYEESQHAERGDFEKFSAIKTFSDAICVSRNYDQNLSLIKKSYLEIALLYLHKANLDTNMTNDTNSSTVKALKETVSKRKVETAKEKGNCGKPVNPSEFYRLLAWIAIRAATQVGDAMLACKQFIGQDLGNLPTSVHEHLSSFAYMELLTSYKNYLPDDGQMNIWSQDSFTAEGEGATVDNMYKGTLSWVHLARYHSHLMRLISMTSPSGFARPVDSCTRDSLYTSVFNNGVIVCFAEMHTFLKKYLNAYDKCCVDDFPQELLKGLETPLTGFNMSITTSNKESHQTQPSPGQEPIDGSKNEAADEKMAIASLGTELCIQWYFPTLERSDHRRSMVLLLYAYNKHSVSIKDPKMCDPSNLLCGHIWIPLSRVLSLHEKLSDLKQQAELSLNPVVDPHFENQKRSSQTARSKKDLEITQVPIELQELTKQCCSEVQMLLSSSQDSKPCVQAPFDITLPSLIRLKKIFDLTHGCMLMKGSLLNWIVSLFT</sequence>
<feature type="region of interest" description="Disordered" evidence="1">
    <location>
        <begin position="3001"/>
        <end position="3025"/>
    </location>
</feature>
<evidence type="ECO:0000313" key="3">
    <source>
        <dbReference type="Proteomes" id="UP001295444"/>
    </source>
</evidence>
<feature type="compositionally biased region" description="Polar residues" evidence="1">
    <location>
        <begin position="1606"/>
        <end position="1615"/>
    </location>
</feature>
<proteinExistence type="predicted"/>
<dbReference type="EMBL" id="OW240914">
    <property type="protein sequence ID" value="CAH2277599.1"/>
    <property type="molecule type" value="Genomic_DNA"/>
</dbReference>
<feature type="compositionally biased region" description="Basic and acidic residues" evidence="1">
    <location>
        <begin position="1630"/>
        <end position="1640"/>
    </location>
</feature>
<dbReference type="InterPro" id="IPR027912">
    <property type="entry name" value="CFAP54"/>
</dbReference>
<dbReference type="Pfam" id="PF14858">
    <property type="entry name" value="CFAP54_N"/>
    <property type="match status" value="1"/>
</dbReference>
<feature type="region of interest" description="Disordered" evidence="1">
    <location>
        <begin position="789"/>
        <end position="811"/>
    </location>
</feature>
<evidence type="ECO:0008006" key="4">
    <source>
        <dbReference type="Google" id="ProtNLM"/>
    </source>
</evidence>
<accession>A0AAD1RS92</accession>
<evidence type="ECO:0000313" key="2">
    <source>
        <dbReference type="EMBL" id="CAH2277599.1"/>
    </source>
</evidence>
<gene>
    <name evidence="2" type="ORF">PECUL_23A026369</name>
</gene>
<feature type="compositionally biased region" description="Polar residues" evidence="1">
    <location>
        <begin position="3001"/>
        <end position="3015"/>
    </location>
</feature>
<dbReference type="GO" id="GO:0060271">
    <property type="term" value="P:cilium assembly"/>
    <property type="evidence" value="ECO:0007669"/>
    <property type="project" value="TreeGrafter"/>
</dbReference>
<name>A0AAD1RS92_PELCU</name>
<protein>
    <recommendedName>
        <fullName evidence="4">Cilia and flagella associated protein 54</fullName>
    </recommendedName>
</protein>
<dbReference type="PANTHER" id="PTHR33487">
    <property type="entry name" value="CILIA- AND FLAGELLA-ASSOCIATED PROTEIN 54"/>
    <property type="match status" value="1"/>
</dbReference>
<feature type="region of interest" description="Disordered" evidence="1">
    <location>
        <begin position="1605"/>
        <end position="1640"/>
    </location>
</feature>